<sequence>MSTEPEATNLNSHPKAMPRLLDSRNKITGVAFIRSTSEVMRSRRKQVENTTKTPNMKPQTCKEKKCCTTTHDN</sequence>
<feature type="compositionally biased region" description="Polar residues" evidence="1">
    <location>
        <begin position="48"/>
        <end position="58"/>
    </location>
</feature>
<keyword evidence="3" id="KW-1185">Reference proteome</keyword>
<organism evidence="2 3">
    <name type="scientific">Brassica cretica</name>
    <name type="common">Mustard</name>
    <dbReference type="NCBI Taxonomy" id="69181"/>
    <lineage>
        <taxon>Eukaryota</taxon>
        <taxon>Viridiplantae</taxon>
        <taxon>Streptophyta</taxon>
        <taxon>Embryophyta</taxon>
        <taxon>Tracheophyta</taxon>
        <taxon>Spermatophyta</taxon>
        <taxon>Magnoliopsida</taxon>
        <taxon>eudicotyledons</taxon>
        <taxon>Gunneridae</taxon>
        <taxon>Pentapetalae</taxon>
        <taxon>rosids</taxon>
        <taxon>malvids</taxon>
        <taxon>Brassicales</taxon>
        <taxon>Brassicaceae</taxon>
        <taxon>Brassiceae</taxon>
        <taxon>Brassica</taxon>
    </lineage>
</organism>
<evidence type="ECO:0000313" key="3">
    <source>
        <dbReference type="Proteomes" id="UP000266723"/>
    </source>
</evidence>
<evidence type="ECO:0000313" key="2">
    <source>
        <dbReference type="EMBL" id="KAF3591589.1"/>
    </source>
</evidence>
<gene>
    <name evidence="2" type="ORF">DY000_02023197</name>
</gene>
<protein>
    <submittedName>
        <fullName evidence="2">Uncharacterized protein</fullName>
    </submittedName>
</protein>
<feature type="region of interest" description="Disordered" evidence="1">
    <location>
        <begin position="41"/>
        <end position="60"/>
    </location>
</feature>
<reference evidence="2 3" key="1">
    <citation type="journal article" date="2020" name="BMC Genomics">
        <title>Intraspecific diversification of the crop wild relative Brassica cretica Lam. using demographic model selection.</title>
        <authorList>
            <person name="Kioukis A."/>
            <person name="Michalopoulou V.A."/>
            <person name="Briers L."/>
            <person name="Pirintsos S."/>
            <person name="Studholme D.J."/>
            <person name="Pavlidis P."/>
            <person name="Sarris P.F."/>
        </authorList>
    </citation>
    <scope>NUCLEOTIDE SEQUENCE [LARGE SCALE GENOMIC DNA]</scope>
    <source>
        <strain evidence="3">cv. PFS-1207/04</strain>
    </source>
</reference>
<proteinExistence type="predicted"/>
<dbReference type="Proteomes" id="UP000266723">
    <property type="component" value="Unassembled WGS sequence"/>
</dbReference>
<name>A0ABQ7E3U8_BRACR</name>
<dbReference type="EMBL" id="QGKV02000299">
    <property type="protein sequence ID" value="KAF3591589.1"/>
    <property type="molecule type" value="Genomic_DNA"/>
</dbReference>
<accession>A0ABQ7E3U8</accession>
<evidence type="ECO:0000256" key="1">
    <source>
        <dbReference type="SAM" id="MobiDB-lite"/>
    </source>
</evidence>
<comment type="caution">
    <text evidence="2">The sequence shown here is derived from an EMBL/GenBank/DDBJ whole genome shotgun (WGS) entry which is preliminary data.</text>
</comment>